<evidence type="ECO:0000256" key="1">
    <source>
        <dbReference type="SAM" id="MobiDB-lite"/>
    </source>
</evidence>
<gene>
    <name evidence="2" type="ORF">BN13_150023</name>
</gene>
<accession>A0A077MBC1</accession>
<organism evidence="2 3">
    <name type="scientific">Nostocoides jenkinsii Ben 74</name>
    <dbReference type="NCBI Taxonomy" id="1193518"/>
    <lineage>
        <taxon>Bacteria</taxon>
        <taxon>Bacillati</taxon>
        <taxon>Actinomycetota</taxon>
        <taxon>Actinomycetes</taxon>
        <taxon>Micrococcales</taxon>
        <taxon>Intrasporangiaceae</taxon>
        <taxon>Nostocoides</taxon>
    </lineage>
</organism>
<proteinExistence type="predicted"/>
<evidence type="ECO:0000313" key="3">
    <source>
        <dbReference type="Proteomes" id="UP000035720"/>
    </source>
</evidence>
<sequence length="70" mass="7253">MPTMSLESPAGAAEVDSELDADAEPEPAAEDEDSVDVLLPQPARAMVPTERAAATFSNGRKVVLLTQGVS</sequence>
<dbReference type="EMBL" id="CAJC01000057">
    <property type="protein sequence ID" value="CCI52162.1"/>
    <property type="molecule type" value="Genomic_DNA"/>
</dbReference>
<reference evidence="2 3" key="1">
    <citation type="journal article" date="2013" name="ISME J.">
        <title>A metabolic model for members of the genus Tetrasphaera involved in enhanced biological phosphorus removal.</title>
        <authorList>
            <person name="Kristiansen R."/>
            <person name="Nguyen H.T.T."/>
            <person name="Saunders A.M."/>
            <person name="Nielsen J.L."/>
            <person name="Wimmer R."/>
            <person name="Le V.Q."/>
            <person name="McIlroy S.J."/>
            <person name="Petrovski S."/>
            <person name="Seviour R.J."/>
            <person name="Calteau A."/>
            <person name="Nielsen K.L."/>
            <person name="Nielsen P.H."/>
        </authorList>
    </citation>
    <scope>NUCLEOTIDE SEQUENCE [LARGE SCALE GENOMIC DNA]</scope>
    <source>
        <strain evidence="2 3">Ben 74</strain>
    </source>
</reference>
<dbReference type="AlphaFoldDB" id="A0A077MBC1"/>
<feature type="compositionally biased region" description="Acidic residues" evidence="1">
    <location>
        <begin position="15"/>
        <end position="34"/>
    </location>
</feature>
<feature type="region of interest" description="Disordered" evidence="1">
    <location>
        <begin position="1"/>
        <end position="34"/>
    </location>
</feature>
<protein>
    <submittedName>
        <fullName evidence="2">Uncharacterized protein</fullName>
    </submittedName>
</protein>
<comment type="caution">
    <text evidence="2">The sequence shown here is derived from an EMBL/GenBank/DDBJ whole genome shotgun (WGS) entry which is preliminary data.</text>
</comment>
<name>A0A077MBC1_9MICO</name>
<dbReference type="Proteomes" id="UP000035720">
    <property type="component" value="Unassembled WGS sequence"/>
</dbReference>
<evidence type="ECO:0000313" key="2">
    <source>
        <dbReference type="EMBL" id="CCI52162.1"/>
    </source>
</evidence>
<keyword evidence="3" id="KW-1185">Reference proteome</keyword>